<dbReference type="GO" id="GO:0005509">
    <property type="term" value="F:calcium ion binding"/>
    <property type="evidence" value="ECO:0007669"/>
    <property type="project" value="InterPro"/>
</dbReference>
<dbReference type="CDD" id="cd00051">
    <property type="entry name" value="EFh"/>
    <property type="match status" value="2"/>
</dbReference>
<evidence type="ECO:0000256" key="1">
    <source>
        <dbReference type="ARBA" id="ARBA00022737"/>
    </source>
</evidence>
<evidence type="ECO:0000256" key="2">
    <source>
        <dbReference type="ARBA" id="ARBA00022837"/>
    </source>
</evidence>
<keyword evidence="2" id="KW-0106">Calcium</keyword>
<reference evidence="5" key="1">
    <citation type="submission" date="2017-01" db="EMBL/GenBank/DDBJ databases">
        <title>Comparative genomics of anhydrobiosis in the tardigrade Hypsibius dujardini.</title>
        <authorList>
            <person name="Yoshida Y."/>
            <person name="Koutsovoulos G."/>
            <person name="Laetsch D."/>
            <person name="Stevens L."/>
            <person name="Kumar S."/>
            <person name="Horikawa D."/>
            <person name="Ishino K."/>
            <person name="Komine S."/>
            <person name="Tomita M."/>
            <person name="Blaxter M."/>
            <person name="Arakawa K."/>
        </authorList>
    </citation>
    <scope>NUCLEOTIDE SEQUENCE [LARGE SCALE GENOMIC DNA]</scope>
    <source>
        <strain evidence="5">Z151</strain>
    </source>
</reference>
<feature type="domain" description="EF-hand" evidence="3">
    <location>
        <begin position="22"/>
        <end position="57"/>
    </location>
</feature>
<comment type="caution">
    <text evidence="4">The sequence shown here is derived from an EMBL/GenBank/DDBJ whole genome shotgun (WGS) entry which is preliminary data.</text>
</comment>
<dbReference type="PROSITE" id="PS50222">
    <property type="entry name" value="EF_HAND_2"/>
    <property type="match status" value="4"/>
</dbReference>
<dbReference type="GO" id="GO:0016460">
    <property type="term" value="C:myosin II complex"/>
    <property type="evidence" value="ECO:0007669"/>
    <property type="project" value="TreeGrafter"/>
</dbReference>
<keyword evidence="5" id="KW-1185">Reference proteome</keyword>
<name>A0A1W0WVJ0_HYPEX</name>
<dbReference type="SMART" id="SM00054">
    <property type="entry name" value="EFh"/>
    <property type="match status" value="4"/>
</dbReference>
<protein>
    <submittedName>
        <fullName evidence="4">Calmodulin</fullName>
    </submittedName>
</protein>
<feature type="domain" description="EF-hand" evidence="3">
    <location>
        <begin position="131"/>
        <end position="161"/>
    </location>
</feature>
<gene>
    <name evidence="4" type="ORF">BV898_06850</name>
</gene>
<dbReference type="OrthoDB" id="6478213at2759"/>
<evidence type="ECO:0000259" key="3">
    <source>
        <dbReference type="PROSITE" id="PS50222"/>
    </source>
</evidence>
<evidence type="ECO:0000313" key="5">
    <source>
        <dbReference type="Proteomes" id="UP000192578"/>
    </source>
</evidence>
<dbReference type="EMBL" id="MTYJ01000042">
    <property type="protein sequence ID" value="OQV19215.1"/>
    <property type="molecule type" value="Genomic_DNA"/>
</dbReference>
<dbReference type="AlphaFoldDB" id="A0A1W0WVJ0"/>
<dbReference type="Proteomes" id="UP000192578">
    <property type="component" value="Unassembled WGS sequence"/>
</dbReference>
<sequence>MTDQLTDKQIDEYRQAFALADKQIDEYRQAFALADKDGNGSISVADLGSFMRSLGVSLTDYNLQDMINDVDIDGNGSIEFPEFLRMMVRKMKLTDEDEELRIAFQFLDRDKDGFLNAKELLIISAALGEKLTEMEASELIRESDVDGDGMINFQEFIHMMA</sequence>
<dbReference type="Pfam" id="PF13499">
    <property type="entry name" value="EF-hand_7"/>
    <property type="match status" value="2"/>
</dbReference>
<keyword evidence="1" id="KW-0677">Repeat</keyword>
<evidence type="ECO:0000313" key="4">
    <source>
        <dbReference type="EMBL" id="OQV19215.1"/>
    </source>
</evidence>
<dbReference type="InterPro" id="IPR002048">
    <property type="entry name" value="EF_hand_dom"/>
</dbReference>
<dbReference type="InterPro" id="IPR018247">
    <property type="entry name" value="EF_Hand_1_Ca_BS"/>
</dbReference>
<organism evidence="4 5">
    <name type="scientific">Hypsibius exemplaris</name>
    <name type="common">Freshwater tardigrade</name>
    <dbReference type="NCBI Taxonomy" id="2072580"/>
    <lineage>
        <taxon>Eukaryota</taxon>
        <taxon>Metazoa</taxon>
        <taxon>Ecdysozoa</taxon>
        <taxon>Tardigrada</taxon>
        <taxon>Eutardigrada</taxon>
        <taxon>Parachela</taxon>
        <taxon>Hypsibioidea</taxon>
        <taxon>Hypsibiidae</taxon>
        <taxon>Hypsibius</taxon>
    </lineage>
</organism>
<dbReference type="InterPro" id="IPR050230">
    <property type="entry name" value="CALM/Myosin/TropC-like"/>
</dbReference>
<accession>A0A1W0WVJ0</accession>
<dbReference type="Gene3D" id="1.10.238.10">
    <property type="entry name" value="EF-hand"/>
    <property type="match status" value="2"/>
</dbReference>
<feature type="domain" description="EF-hand" evidence="3">
    <location>
        <begin position="95"/>
        <end position="130"/>
    </location>
</feature>
<dbReference type="SUPFAM" id="SSF47473">
    <property type="entry name" value="EF-hand"/>
    <property type="match status" value="1"/>
</dbReference>
<dbReference type="PANTHER" id="PTHR23048">
    <property type="entry name" value="MYOSIN LIGHT CHAIN 1, 3"/>
    <property type="match status" value="1"/>
</dbReference>
<dbReference type="PANTHER" id="PTHR23048:SF0">
    <property type="entry name" value="CALMODULIN LIKE 3"/>
    <property type="match status" value="1"/>
</dbReference>
<proteinExistence type="predicted"/>
<dbReference type="InterPro" id="IPR011992">
    <property type="entry name" value="EF-hand-dom_pair"/>
</dbReference>
<dbReference type="FunFam" id="1.10.238.10:FF:000001">
    <property type="entry name" value="Calmodulin 1"/>
    <property type="match status" value="1"/>
</dbReference>
<feature type="domain" description="EF-hand" evidence="3">
    <location>
        <begin position="63"/>
        <end position="93"/>
    </location>
</feature>
<dbReference type="PROSITE" id="PS00018">
    <property type="entry name" value="EF_HAND_1"/>
    <property type="match status" value="4"/>
</dbReference>